<proteinExistence type="predicted"/>
<feature type="compositionally biased region" description="Basic residues" evidence="1">
    <location>
        <begin position="75"/>
        <end position="90"/>
    </location>
</feature>
<dbReference type="OrthoDB" id="5373426at2759"/>
<feature type="compositionally biased region" description="Low complexity" evidence="1">
    <location>
        <begin position="96"/>
        <end position="106"/>
    </location>
</feature>
<protein>
    <submittedName>
        <fullName evidence="3">Uncharacterized protein</fullName>
    </submittedName>
</protein>
<dbReference type="HOGENOM" id="CLU_034888_0_0_1"/>
<evidence type="ECO:0000256" key="2">
    <source>
        <dbReference type="SAM" id="Phobius"/>
    </source>
</evidence>
<keyword evidence="2" id="KW-1133">Transmembrane helix</keyword>
<dbReference type="GeneID" id="20249624"/>
<keyword evidence="2" id="KW-0472">Membrane</keyword>
<dbReference type="Proteomes" id="UP000030746">
    <property type="component" value="Unassembled WGS sequence"/>
</dbReference>
<organism evidence="3 4">
    <name type="scientific">Lottia gigantea</name>
    <name type="common">Giant owl limpet</name>
    <dbReference type="NCBI Taxonomy" id="225164"/>
    <lineage>
        <taxon>Eukaryota</taxon>
        <taxon>Metazoa</taxon>
        <taxon>Spiralia</taxon>
        <taxon>Lophotrochozoa</taxon>
        <taxon>Mollusca</taxon>
        <taxon>Gastropoda</taxon>
        <taxon>Patellogastropoda</taxon>
        <taxon>Lottioidea</taxon>
        <taxon>Lottiidae</taxon>
        <taxon>Lottia</taxon>
    </lineage>
</organism>
<dbReference type="EMBL" id="KB202752">
    <property type="protein sequence ID" value="ESO88167.1"/>
    <property type="molecule type" value="Genomic_DNA"/>
</dbReference>
<keyword evidence="2" id="KW-0812">Transmembrane</keyword>
<name>V3ZUX1_LOTGI</name>
<dbReference type="AlphaFoldDB" id="V3ZUX1"/>
<dbReference type="KEGG" id="lgi:LOTGIDRAFT_234721"/>
<sequence>MCLSRSFSSLNISGIKALTLCFGIAFVVFFLLYVTKPSDVGNRKQFNPKPLEYKVGVNTKEVSKQKQKLFQRVTKKTTKVPTKKTTHKITPRPETTKAPKYTTTTKQPKETSLLNSRTETINKCPSVLEGMTLGRWHTPKLTDVQFHEAWQIIKKASNRLPIYHNLQRPDLKCSNETFRPIANYIRALCDPEGETPCCFNNMCVGKTVRECRCTGCLDLRRDVIHPKYAKWVPHDRRCDFKPFTKKESCTLLENWTVHFVGDSLVEQLATAVFVTLSGNLKDGALEADIKPDALKRCQFDRQFDNGGLCKTQLRREGKLCTGKVDFKVHKVEALADKKKFDDLMASVITKPRTLVFISVGLHQKSDTKVAMETVLQDSLDKLKASKSVWPLVIFGTIPAPGPLKSPIFVTQTWNKVLAYNNEMTKLLKSQYNITTVDFFPMSERLMPYDGTHFGMYATLNRFYLLLHYFKEWKGKQ</sequence>
<reference evidence="3 4" key="1">
    <citation type="journal article" date="2013" name="Nature">
        <title>Insights into bilaterian evolution from three spiralian genomes.</title>
        <authorList>
            <person name="Simakov O."/>
            <person name="Marletaz F."/>
            <person name="Cho S.J."/>
            <person name="Edsinger-Gonzales E."/>
            <person name="Havlak P."/>
            <person name="Hellsten U."/>
            <person name="Kuo D.H."/>
            <person name="Larsson T."/>
            <person name="Lv J."/>
            <person name="Arendt D."/>
            <person name="Savage R."/>
            <person name="Osoegawa K."/>
            <person name="de Jong P."/>
            <person name="Grimwood J."/>
            <person name="Chapman J.A."/>
            <person name="Shapiro H."/>
            <person name="Aerts A."/>
            <person name="Otillar R.P."/>
            <person name="Terry A.Y."/>
            <person name="Boore J.L."/>
            <person name="Grigoriev I.V."/>
            <person name="Lindberg D.R."/>
            <person name="Seaver E.C."/>
            <person name="Weisblat D.A."/>
            <person name="Putnam N.H."/>
            <person name="Rokhsar D.S."/>
        </authorList>
    </citation>
    <scope>NUCLEOTIDE SEQUENCE [LARGE SCALE GENOMIC DNA]</scope>
</reference>
<evidence type="ECO:0000256" key="1">
    <source>
        <dbReference type="SAM" id="MobiDB-lite"/>
    </source>
</evidence>
<evidence type="ECO:0000313" key="4">
    <source>
        <dbReference type="Proteomes" id="UP000030746"/>
    </source>
</evidence>
<dbReference type="SUPFAM" id="SSF52266">
    <property type="entry name" value="SGNH hydrolase"/>
    <property type="match status" value="1"/>
</dbReference>
<gene>
    <name evidence="3" type="ORF">LOTGIDRAFT_234721</name>
</gene>
<dbReference type="RefSeq" id="XP_009061192.1">
    <property type="nucleotide sequence ID" value="XM_009062944.1"/>
</dbReference>
<dbReference type="OMA" id="CHIHIAM"/>
<evidence type="ECO:0000313" key="3">
    <source>
        <dbReference type="EMBL" id="ESO88167.1"/>
    </source>
</evidence>
<accession>V3ZUX1</accession>
<dbReference type="CTD" id="20249624"/>
<feature type="region of interest" description="Disordered" evidence="1">
    <location>
        <begin position="75"/>
        <end position="113"/>
    </location>
</feature>
<feature type="transmembrane region" description="Helical" evidence="2">
    <location>
        <begin position="12"/>
        <end position="34"/>
    </location>
</feature>
<keyword evidence="4" id="KW-1185">Reference proteome</keyword>